<comment type="caution">
    <text evidence="4">The sequence shown here is derived from an EMBL/GenBank/DDBJ whole genome shotgun (WGS) entry which is preliminary data.</text>
</comment>
<dbReference type="InterPro" id="IPR051061">
    <property type="entry name" value="Zinc_finger_trans_reg"/>
</dbReference>
<dbReference type="PANTHER" id="PTHR46179:SF26">
    <property type="entry name" value="ZINC FINGER PROTEIN 423 HOMOLOG"/>
    <property type="match status" value="1"/>
</dbReference>
<organism evidence="4 5">
    <name type="scientific">Mytilus galloprovincialis</name>
    <name type="common">Mediterranean mussel</name>
    <dbReference type="NCBI Taxonomy" id="29158"/>
    <lineage>
        <taxon>Eukaryota</taxon>
        <taxon>Metazoa</taxon>
        <taxon>Spiralia</taxon>
        <taxon>Lophotrochozoa</taxon>
        <taxon>Mollusca</taxon>
        <taxon>Bivalvia</taxon>
        <taxon>Autobranchia</taxon>
        <taxon>Pteriomorphia</taxon>
        <taxon>Mytilida</taxon>
        <taxon>Mytiloidea</taxon>
        <taxon>Mytilidae</taxon>
        <taxon>Mytilinae</taxon>
        <taxon>Mytilus</taxon>
    </lineage>
</organism>
<feature type="domain" description="C2H2-type" evidence="3">
    <location>
        <begin position="562"/>
        <end position="591"/>
    </location>
</feature>
<proteinExistence type="predicted"/>
<feature type="compositionally biased region" description="Polar residues" evidence="2">
    <location>
        <begin position="788"/>
        <end position="821"/>
    </location>
</feature>
<accession>A0A8B6DPT0</accession>
<dbReference type="SMART" id="SM00355">
    <property type="entry name" value="ZnF_C2H2"/>
    <property type="match status" value="10"/>
</dbReference>
<feature type="domain" description="C2H2-type" evidence="3">
    <location>
        <begin position="470"/>
        <end position="499"/>
    </location>
</feature>
<feature type="domain" description="C2H2-type" evidence="3">
    <location>
        <begin position="440"/>
        <end position="469"/>
    </location>
</feature>
<evidence type="ECO:0000313" key="4">
    <source>
        <dbReference type="EMBL" id="VDI22558.1"/>
    </source>
</evidence>
<name>A0A8B6DPT0_MYTGA</name>
<dbReference type="InterPro" id="IPR036236">
    <property type="entry name" value="Znf_C2H2_sf"/>
</dbReference>
<reference evidence="4" key="1">
    <citation type="submission" date="2018-11" db="EMBL/GenBank/DDBJ databases">
        <authorList>
            <person name="Alioto T."/>
            <person name="Alioto T."/>
        </authorList>
    </citation>
    <scope>NUCLEOTIDE SEQUENCE</scope>
</reference>
<dbReference type="PROSITE" id="PS50157">
    <property type="entry name" value="ZINC_FINGER_C2H2_2"/>
    <property type="match status" value="9"/>
</dbReference>
<dbReference type="PANTHER" id="PTHR46179">
    <property type="entry name" value="ZINC FINGER PROTEIN"/>
    <property type="match status" value="1"/>
</dbReference>
<dbReference type="EMBL" id="UYJE01003802">
    <property type="protein sequence ID" value="VDI22558.1"/>
    <property type="molecule type" value="Genomic_DNA"/>
</dbReference>
<sequence length="944" mass="104133">MSIEGGLSSKEYGGTHEKHATGFSVNKGNISDTLIERTESYHKKNNEDQILSFQDGDIIEKNIDTDIENVQFLSNEDLDSFRTDPQNDSEWLRSRHDSGNFDIPSSSSDEGDFFEASVVDLASGGTGISLPLDSDVSGTRIFMSPLNQPVFSTTDTNLVIPPSSIHQNINSVLSADIITDIGQLSQSIKNNEQTDTCTAENSQTIAIVGQNEDMNNAARQSATYNVGKPPGQIPEPTVLMAPINANNPQLIQATAIPQTIQVIPPQSSVTPQGNLKFATISISTDKPSNSTHILVNTNQGNQLYKINTADLQQATNAIKPTQPQEGQHQTIPQTGYLLLSPDTSNNGLVNIVQMDGVQKVLQLENSPKVLMNSMENKKVFVCPVEGCSKMFRRLSKYKTHQMRHTGERPFKCSKAGCEWAFTTHYKLKRHEESHEGRKSFMCPIPDCGGKFTTVYNLNSHIKLHSRPCTEQCPVEECALKFATKRQLDAHMKSHSGHEKTYKCPHEGCDKVFISALSMGSHPRVHQHNKDDLTCTFEGCGKVFDKTCRLKQHMRSHTGEKPYICGFEGCEWAFTTASKLKRHQAKHTGVRKWVCDLCGKAFMRSEHLKGHKITHSGDKPFACPVEGCGIKFTAKSSLFVHIKKHENGGKKVMYHCPMEGCLKKYSNKPSLRAHIVKHVKQVMSEGNSTQADNIDIMPYLDNDLPDIGLLASIDGPNSTDQEGQPEVTDTDCPQNAPVQETSSGQVMIDPSEFIASSGISETSFITTDSGDVQQISPDVINQILSSMERQDQMATTPTDTNVTPSPSSKTKGTMSNSKSGGSARTDYHGNHLMSERAKKRRNKEASSLATADTSFQDTAEKNNYMTNSFTSGDGMTSRGITFRDPETGVLYLQTQLLQDDPPNMDMYCEDQEISPDLPVTSCTPLHDNSSIPEFTESTINLQDLE</sequence>
<evidence type="ECO:0000256" key="2">
    <source>
        <dbReference type="SAM" id="MobiDB-lite"/>
    </source>
</evidence>
<feature type="domain" description="C2H2-type" evidence="3">
    <location>
        <begin position="592"/>
        <end position="619"/>
    </location>
</feature>
<feature type="domain" description="C2H2-type" evidence="3">
    <location>
        <begin position="380"/>
        <end position="409"/>
    </location>
</feature>
<keyword evidence="1" id="KW-0479">Metal-binding</keyword>
<feature type="compositionally biased region" description="Basic and acidic residues" evidence="2">
    <location>
        <begin position="90"/>
        <end position="99"/>
    </location>
</feature>
<gene>
    <name evidence="4" type="ORF">MGAL_10B076847</name>
</gene>
<keyword evidence="1" id="KW-0863">Zinc-finger</keyword>
<dbReference type="GO" id="GO:0006357">
    <property type="term" value="P:regulation of transcription by RNA polymerase II"/>
    <property type="evidence" value="ECO:0007669"/>
    <property type="project" value="TreeGrafter"/>
</dbReference>
<dbReference type="OrthoDB" id="6277246at2759"/>
<feature type="domain" description="C2H2-type" evidence="3">
    <location>
        <begin position="620"/>
        <end position="649"/>
    </location>
</feature>
<evidence type="ECO:0000256" key="1">
    <source>
        <dbReference type="PROSITE-ProRule" id="PRU00042"/>
    </source>
</evidence>
<dbReference type="InterPro" id="IPR013087">
    <property type="entry name" value="Znf_C2H2_type"/>
</dbReference>
<evidence type="ECO:0000313" key="5">
    <source>
        <dbReference type="Proteomes" id="UP000596742"/>
    </source>
</evidence>
<feature type="region of interest" description="Disordered" evidence="2">
    <location>
        <begin position="788"/>
        <end position="829"/>
    </location>
</feature>
<dbReference type="GO" id="GO:0003712">
    <property type="term" value="F:transcription coregulator activity"/>
    <property type="evidence" value="ECO:0007669"/>
    <property type="project" value="TreeGrafter"/>
</dbReference>
<dbReference type="GO" id="GO:0005634">
    <property type="term" value="C:nucleus"/>
    <property type="evidence" value="ECO:0007669"/>
    <property type="project" value="TreeGrafter"/>
</dbReference>
<dbReference type="Proteomes" id="UP000596742">
    <property type="component" value="Unassembled WGS sequence"/>
</dbReference>
<dbReference type="PROSITE" id="PS00028">
    <property type="entry name" value="ZINC_FINGER_C2H2_1"/>
    <property type="match status" value="10"/>
</dbReference>
<feature type="domain" description="C2H2-type" evidence="3">
    <location>
        <begin position="501"/>
        <end position="530"/>
    </location>
</feature>
<feature type="region of interest" description="Disordered" evidence="2">
    <location>
        <begin position="1"/>
        <end position="23"/>
    </location>
</feature>
<feature type="domain" description="C2H2-type" evidence="3">
    <location>
        <begin position="532"/>
        <end position="561"/>
    </location>
</feature>
<feature type="region of interest" description="Disordered" evidence="2">
    <location>
        <begin position="709"/>
        <end position="747"/>
    </location>
</feature>
<protein>
    <recommendedName>
        <fullName evidence="3">C2H2-type domain-containing protein</fullName>
    </recommendedName>
</protein>
<feature type="region of interest" description="Disordered" evidence="2">
    <location>
        <begin position="79"/>
        <end position="100"/>
    </location>
</feature>
<feature type="domain" description="C2H2-type" evidence="3">
    <location>
        <begin position="410"/>
        <end position="439"/>
    </location>
</feature>
<dbReference type="Gene3D" id="3.30.160.60">
    <property type="entry name" value="Classic Zinc Finger"/>
    <property type="match status" value="9"/>
</dbReference>
<dbReference type="Pfam" id="PF00096">
    <property type="entry name" value="zf-C2H2"/>
    <property type="match status" value="5"/>
</dbReference>
<dbReference type="GO" id="GO:0008270">
    <property type="term" value="F:zinc ion binding"/>
    <property type="evidence" value="ECO:0007669"/>
    <property type="project" value="UniProtKB-KW"/>
</dbReference>
<keyword evidence="1" id="KW-0862">Zinc</keyword>
<keyword evidence="5" id="KW-1185">Reference proteome</keyword>
<dbReference type="SUPFAM" id="SSF57667">
    <property type="entry name" value="beta-beta-alpha zinc fingers"/>
    <property type="match status" value="5"/>
</dbReference>
<dbReference type="AlphaFoldDB" id="A0A8B6DPT0"/>
<dbReference type="FunFam" id="3.30.160.60:FF:000007">
    <property type="entry name" value="Basic krueppel-like factor 3"/>
    <property type="match status" value="1"/>
</dbReference>
<evidence type="ECO:0000259" key="3">
    <source>
        <dbReference type="PROSITE" id="PS50157"/>
    </source>
</evidence>
<feature type="compositionally biased region" description="Polar residues" evidence="2">
    <location>
        <begin position="730"/>
        <end position="744"/>
    </location>
</feature>